<comment type="caution">
    <text evidence="14">The sequence shown here is derived from an EMBL/GenBank/DDBJ whole genome shotgun (WGS) entry which is preliminary data.</text>
</comment>
<dbReference type="Gene3D" id="2.10.25.10">
    <property type="entry name" value="Laminin"/>
    <property type="match status" value="5"/>
</dbReference>
<evidence type="ECO:0000259" key="11">
    <source>
        <dbReference type="PROSITE" id="PS50026"/>
    </source>
</evidence>
<dbReference type="InterPro" id="IPR003886">
    <property type="entry name" value="NIDO_dom"/>
</dbReference>
<feature type="domain" description="EGF-like" evidence="11">
    <location>
        <begin position="1154"/>
        <end position="1193"/>
    </location>
</feature>
<organism evidence="14 15">
    <name type="scientific">Lymnaea stagnalis</name>
    <name type="common">Great pond snail</name>
    <name type="synonym">Helix stagnalis</name>
    <dbReference type="NCBI Taxonomy" id="6523"/>
    <lineage>
        <taxon>Eukaryota</taxon>
        <taxon>Metazoa</taxon>
        <taxon>Spiralia</taxon>
        <taxon>Lophotrochozoa</taxon>
        <taxon>Mollusca</taxon>
        <taxon>Gastropoda</taxon>
        <taxon>Heterobranchia</taxon>
        <taxon>Euthyneura</taxon>
        <taxon>Panpulmonata</taxon>
        <taxon>Hygrophila</taxon>
        <taxon>Lymnaeoidea</taxon>
        <taxon>Lymnaeidae</taxon>
        <taxon>Lymnaea</taxon>
    </lineage>
</organism>
<dbReference type="InterPro" id="IPR000859">
    <property type="entry name" value="CUB_dom"/>
</dbReference>
<comment type="caution">
    <text evidence="9">Lacks conserved residue(s) required for the propagation of feature annotation.</text>
</comment>
<dbReference type="SMART" id="SM00539">
    <property type="entry name" value="NIDO"/>
    <property type="match status" value="1"/>
</dbReference>
<dbReference type="Pfam" id="PF12662">
    <property type="entry name" value="cEGF"/>
    <property type="match status" value="1"/>
</dbReference>
<evidence type="ECO:0008006" key="16">
    <source>
        <dbReference type="Google" id="ProtNLM"/>
    </source>
</evidence>
<dbReference type="Pfam" id="PF06119">
    <property type="entry name" value="NIDO"/>
    <property type="match status" value="1"/>
</dbReference>
<keyword evidence="4" id="KW-0732">Signal</keyword>
<dbReference type="InterPro" id="IPR056619">
    <property type="entry name" value="C8-3_MUC4"/>
</dbReference>
<dbReference type="Pfam" id="PF00431">
    <property type="entry name" value="CUB"/>
    <property type="match status" value="1"/>
</dbReference>
<dbReference type="SUPFAM" id="SSF49854">
    <property type="entry name" value="Spermadhesin, CUB domain"/>
    <property type="match status" value="1"/>
</dbReference>
<dbReference type="CDD" id="cd00041">
    <property type="entry name" value="CUB"/>
    <property type="match status" value="1"/>
</dbReference>
<dbReference type="Proteomes" id="UP001497497">
    <property type="component" value="Unassembled WGS sequence"/>
</dbReference>
<dbReference type="FunFam" id="2.10.25.10:FF:000240">
    <property type="entry name" value="Vitamin K-dependent protein S"/>
    <property type="match status" value="2"/>
</dbReference>
<dbReference type="InterPro" id="IPR049883">
    <property type="entry name" value="NOTCH1_EGF-like"/>
</dbReference>
<dbReference type="EMBL" id="CAXITT010000688">
    <property type="protein sequence ID" value="CAL1545219.1"/>
    <property type="molecule type" value="Genomic_DNA"/>
</dbReference>
<dbReference type="Gene3D" id="2.60.120.290">
    <property type="entry name" value="Spermadhesin, CUB domain"/>
    <property type="match status" value="1"/>
</dbReference>
<dbReference type="PROSITE" id="PS01187">
    <property type="entry name" value="EGF_CA"/>
    <property type="match status" value="3"/>
</dbReference>
<sequence>KTLSNTTGVIKSPNYPLNYFDNTACSWTIQAPTGHVISLRFFTFALERQQKCTYDSLSFYDGSSSHARSIGVYCGLRIPGLIRTHGNNLYIAFKADGSVTFMGFYAAYSSHVCEDFTYGDTCSMRCSCDRNNTQFCDNTNGVCVCKPGWMGGNCSIDIDECQARNCQDNEVCENSPGSFLCTCKPGYTQNITGLCEGLSLSNCKLKNCSHSCYIISPGVEQCVCPDGLILDKAEHSTFPFYPYGFTANDNVLKYDMDVDRLPDGTLVRLVLNISLFLKVFSTGAFKFGDAAIPGSPDLTAASQGNHSLFAPYWANMDPSKGSTFHHLYERCDSNVFNGFTDDDSPRRSEILKRAEEEITLFKKFSAFNVSSVFVVTWDSVQPNSVSNRTDEDNTFQAVLISGHATETINGQVVFADEETSYLMFIYQLGAMNWKYVYNRPISIGYTINGEVTDTWLGNSPDVTNLPKLQGISGHQGVMLFQIGQLASPEDKCQRYVCQHSRLMSNRQYQSDIAQLYKCPCTADRLGLQWNLYERRGEQNDIECYAISSTAKRRLLQGNIRNKLCCYKMMGQDYNSWDSLRAASYIPASADAGHILSSDPWWSWWQENNQDALENIQAHSWCCRESSMSKLCNRFYQVFPDMGCSNIVTFVPASALGDPHITTLDGKKYAMNGCGFYTMMDIPSQNFTLQARTGRAETKNGTLTNATVFVGFAAVEGDYAKFQVTLSSTSNAMVLIADDLDITNNFYAQDNYSSSTGYMNIRRENRNNVTTVVAVFPCGVSIKVSLGVKSLKLEIEVDKSLQDRTRGLLGNFNMNKNDEFQLQDGTVLSENLTERQIFYLFAKTYEVLPADSIFNFEDENVSRIACQNMEPIFRDEFNPADLSRAVEFCGNENDACIFDYMLTGDETFAQNTRDSQNEMEAIMQSLNNTPPTLELIMGNSFSNNRWVVYELITNIIQVVARDEDGDEVMYELVGDSNQTTVSQNGTVTYFPSLQSLPVLGLRARDSRGSYSSILYIPTILCPTCNKHGKCNDNITRNLEYGGGLNIVFECNCQSAYTGDDCEAELDGCLSQPCSKGQNCTDLTAAEQGNSTMGYNCGPCPVGFEDIKGKCVDKDECRNDSPNPCSQLCTNTEGSYMCSCATGFQLNTTDNKSCNDVDECTVLSSCQQTCRNTAGSYACGCGGGYTLNTDGITCQLDPNNTALCLNCEQVCDVGPNLTHCGCYIGYQEDANNGSKCIDINECSNKNSSCSQLCTNTEGGFNCSCYLGYQLQPDGVSCLKCDEGKFGDKCLQICRCNANTTTLCNKTDGTCMCKDGW</sequence>
<feature type="disulfide bond" evidence="9">
    <location>
        <begin position="1158"/>
        <end position="1168"/>
    </location>
</feature>
<dbReference type="Pfam" id="PF00094">
    <property type="entry name" value="VWD"/>
    <property type="match status" value="1"/>
</dbReference>
<keyword evidence="15" id="KW-1185">Reference proteome</keyword>
<evidence type="ECO:0000256" key="2">
    <source>
        <dbReference type="ARBA" id="ARBA00022536"/>
    </source>
</evidence>
<evidence type="ECO:0000256" key="9">
    <source>
        <dbReference type="PROSITE-ProRule" id="PRU00076"/>
    </source>
</evidence>
<evidence type="ECO:0000313" key="14">
    <source>
        <dbReference type="EMBL" id="CAL1545219.1"/>
    </source>
</evidence>
<feature type="non-terminal residue" evidence="14">
    <location>
        <position position="1"/>
    </location>
</feature>
<dbReference type="InterPro" id="IPR000152">
    <property type="entry name" value="EGF-type_Asp/Asn_hydroxyl_site"/>
</dbReference>
<dbReference type="CDD" id="cd00054">
    <property type="entry name" value="EGF_CA"/>
    <property type="match status" value="3"/>
</dbReference>
<gene>
    <name evidence="14" type="ORF">GSLYS_00018702001</name>
</gene>
<dbReference type="InterPro" id="IPR000742">
    <property type="entry name" value="EGF"/>
</dbReference>
<keyword evidence="7" id="KW-0472">Membrane</keyword>
<dbReference type="FunFam" id="2.60.120.290:FF:000013">
    <property type="entry name" value="Membrane frizzled-related protein"/>
    <property type="match status" value="1"/>
</dbReference>
<dbReference type="SUPFAM" id="SSF57184">
    <property type="entry name" value="Growth factor receptor domain"/>
    <property type="match status" value="2"/>
</dbReference>
<dbReference type="SUPFAM" id="SSF57196">
    <property type="entry name" value="EGF/Laminin"/>
    <property type="match status" value="1"/>
</dbReference>
<dbReference type="PROSITE" id="PS00010">
    <property type="entry name" value="ASX_HYDROXYL"/>
    <property type="match status" value="3"/>
</dbReference>
<keyword evidence="5" id="KW-0677">Repeat</keyword>
<dbReference type="InterPro" id="IPR026823">
    <property type="entry name" value="cEGF"/>
</dbReference>
<dbReference type="PANTHER" id="PTHR13802:SF52">
    <property type="entry name" value="MUCIN-4"/>
    <property type="match status" value="1"/>
</dbReference>
<keyword evidence="6" id="KW-1133">Transmembrane helix</keyword>
<evidence type="ECO:0000256" key="3">
    <source>
        <dbReference type="ARBA" id="ARBA00022692"/>
    </source>
</evidence>
<dbReference type="Pfam" id="PF07645">
    <property type="entry name" value="EGF_CA"/>
    <property type="match status" value="1"/>
</dbReference>
<feature type="domain" description="VWFD" evidence="13">
    <location>
        <begin position="650"/>
        <end position="852"/>
    </location>
</feature>
<proteinExistence type="predicted"/>
<dbReference type="Pfam" id="PF14670">
    <property type="entry name" value="FXa_inhibition"/>
    <property type="match status" value="1"/>
</dbReference>
<dbReference type="PROSITE" id="PS50026">
    <property type="entry name" value="EGF_3"/>
    <property type="match status" value="3"/>
</dbReference>
<dbReference type="InterPro" id="IPR005533">
    <property type="entry name" value="AMOP_dom"/>
</dbReference>
<dbReference type="PANTHER" id="PTHR13802">
    <property type="entry name" value="MUCIN 4-RELATED"/>
    <property type="match status" value="1"/>
</dbReference>
<dbReference type="PROSITE" id="PS00022">
    <property type="entry name" value="EGF_1"/>
    <property type="match status" value="1"/>
</dbReference>
<feature type="domain" description="CUB" evidence="10">
    <location>
        <begin position="1"/>
        <end position="111"/>
    </location>
</feature>
<evidence type="ECO:0000256" key="8">
    <source>
        <dbReference type="ARBA" id="ARBA00023157"/>
    </source>
</evidence>
<protein>
    <recommendedName>
        <fullName evidence="16">Mucin-like protein</fullName>
    </recommendedName>
</protein>
<dbReference type="SMART" id="SM00042">
    <property type="entry name" value="CUB"/>
    <property type="match status" value="1"/>
</dbReference>
<dbReference type="InterPro" id="IPR035914">
    <property type="entry name" value="Sperma_CUB_dom_sf"/>
</dbReference>
<feature type="non-terminal residue" evidence="14">
    <location>
        <position position="1314"/>
    </location>
</feature>
<dbReference type="SMART" id="SM00179">
    <property type="entry name" value="EGF_CA"/>
    <property type="match status" value="5"/>
</dbReference>
<dbReference type="PROSITE" id="PS51233">
    <property type="entry name" value="VWFD"/>
    <property type="match status" value="1"/>
</dbReference>
<feature type="domain" description="EGF-like" evidence="11">
    <location>
        <begin position="1111"/>
        <end position="1148"/>
    </location>
</feature>
<evidence type="ECO:0000256" key="4">
    <source>
        <dbReference type="ARBA" id="ARBA00022729"/>
    </source>
</evidence>
<feature type="domain" description="AMOP" evidence="12">
    <location>
        <begin position="484"/>
        <end position="638"/>
    </location>
</feature>
<evidence type="ECO:0000256" key="6">
    <source>
        <dbReference type="ARBA" id="ARBA00022989"/>
    </source>
</evidence>
<keyword evidence="8 9" id="KW-1015">Disulfide bond</keyword>
<dbReference type="PROSITE" id="PS50856">
    <property type="entry name" value="AMOP"/>
    <property type="match status" value="1"/>
</dbReference>
<dbReference type="InterPro" id="IPR009030">
    <property type="entry name" value="Growth_fac_rcpt_cys_sf"/>
</dbReference>
<dbReference type="InterPro" id="IPR001846">
    <property type="entry name" value="VWF_type-D"/>
</dbReference>
<dbReference type="SMART" id="SM00181">
    <property type="entry name" value="EGF"/>
    <property type="match status" value="8"/>
</dbReference>
<dbReference type="GO" id="GO:0007160">
    <property type="term" value="P:cell-matrix adhesion"/>
    <property type="evidence" value="ECO:0007669"/>
    <property type="project" value="InterPro"/>
</dbReference>
<accession>A0AAV2IHG8</accession>
<dbReference type="GO" id="GO:0016020">
    <property type="term" value="C:membrane"/>
    <property type="evidence" value="ECO:0007669"/>
    <property type="project" value="UniProtKB-SubCell"/>
</dbReference>
<evidence type="ECO:0000313" key="15">
    <source>
        <dbReference type="Proteomes" id="UP001497497"/>
    </source>
</evidence>
<name>A0AAV2IHG8_LYMST</name>
<dbReference type="InterPro" id="IPR001881">
    <property type="entry name" value="EGF-like_Ca-bd_dom"/>
</dbReference>
<keyword evidence="3" id="KW-0812">Transmembrane</keyword>
<dbReference type="InterPro" id="IPR018097">
    <property type="entry name" value="EGF_Ca-bd_CS"/>
</dbReference>
<dbReference type="Pfam" id="PF23263">
    <property type="entry name" value="C8-3_MUC4"/>
    <property type="match status" value="1"/>
</dbReference>
<dbReference type="SMART" id="SM00216">
    <property type="entry name" value="VWD"/>
    <property type="match status" value="1"/>
</dbReference>
<evidence type="ECO:0000256" key="7">
    <source>
        <dbReference type="ARBA" id="ARBA00023136"/>
    </source>
</evidence>
<evidence type="ECO:0000256" key="1">
    <source>
        <dbReference type="ARBA" id="ARBA00004370"/>
    </source>
</evidence>
<keyword evidence="2 9" id="KW-0245">EGF-like domain</keyword>
<reference evidence="14 15" key="1">
    <citation type="submission" date="2024-04" db="EMBL/GenBank/DDBJ databases">
        <authorList>
            <consortium name="Genoscope - CEA"/>
            <person name="William W."/>
        </authorList>
    </citation>
    <scope>NUCLEOTIDE SEQUENCE [LARGE SCALE GENOMIC DNA]</scope>
</reference>
<dbReference type="InterPro" id="IPR051495">
    <property type="entry name" value="Epithelial_Barrier/Signaling"/>
</dbReference>
<evidence type="ECO:0000256" key="5">
    <source>
        <dbReference type="ARBA" id="ARBA00022737"/>
    </source>
</evidence>
<dbReference type="PROSITE" id="PS01180">
    <property type="entry name" value="CUB"/>
    <property type="match status" value="1"/>
</dbReference>
<feature type="domain" description="EGF-like" evidence="11">
    <location>
        <begin position="157"/>
        <end position="196"/>
    </location>
</feature>
<comment type="subcellular location">
    <subcellularLocation>
        <location evidence="1">Membrane</location>
    </subcellularLocation>
</comment>
<evidence type="ECO:0000259" key="10">
    <source>
        <dbReference type="PROSITE" id="PS01180"/>
    </source>
</evidence>
<evidence type="ECO:0000259" key="12">
    <source>
        <dbReference type="PROSITE" id="PS50856"/>
    </source>
</evidence>
<dbReference type="PROSITE" id="PS01186">
    <property type="entry name" value="EGF_2"/>
    <property type="match status" value="3"/>
</dbReference>
<dbReference type="GO" id="GO:0005509">
    <property type="term" value="F:calcium ion binding"/>
    <property type="evidence" value="ECO:0007669"/>
    <property type="project" value="InterPro"/>
</dbReference>
<evidence type="ECO:0000259" key="13">
    <source>
        <dbReference type="PROSITE" id="PS51233"/>
    </source>
</evidence>